<dbReference type="InterPro" id="IPR035959">
    <property type="entry name" value="RutC-like_sf"/>
</dbReference>
<dbReference type="AlphaFoldDB" id="A0A0B3VS02"/>
<dbReference type="Gene3D" id="3.30.1330.40">
    <property type="entry name" value="RutC-like"/>
    <property type="match status" value="1"/>
</dbReference>
<dbReference type="PANTHER" id="PTHR47328:SF1">
    <property type="entry name" value="RUTC FAMILY PROTEIN YOAB"/>
    <property type="match status" value="1"/>
</dbReference>
<reference evidence="2 3" key="1">
    <citation type="submission" date="2014-12" db="EMBL/GenBank/DDBJ databases">
        <title>Draft genome sequence of Terrisporobacter sp. 08-306576, isolated from the blood culture of a bacteremia patient.</title>
        <authorList>
            <person name="Lund L.C."/>
            <person name="Sydenham T.V."/>
            <person name="Hogh S.V."/>
            <person name="Skov M.N."/>
            <person name="Kemp M."/>
            <person name="Justesen U.S."/>
        </authorList>
    </citation>
    <scope>NUCLEOTIDE SEQUENCE [LARGE SCALE GENOMIC DNA]</scope>
    <source>
        <strain evidence="2 3">08-306576</strain>
    </source>
</reference>
<accession>A0A0B3VS02</accession>
<dbReference type="RefSeq" id="WP_039681392.1">
    <property type="nucleotide sequence ID" value="NZ_JAWGXO010000017.1"/>
</dbReference>
<dbReference type="STRING" id="1577792.QX51_18580"/>
<comment type="caution">
    <text evidence="2">The sequence shown here is derived from an EMBL/GenBank/DDBJ whole genome shotgun (WGS) entry which is preliminary data.</text>
</comment>
<dbReference type="Proteomes" id="UP000031189">
    <property type="component" value="Unassembled WGS sequence"/>
</dbReference>
<gene>
    <name evidence="2" type="ORF">QX51_18580</name>
</gene>
<evidence type="ECO:0000256" key="1">
    <source>
        <dbReference type="ARBA" id="ARBA00010552"/>
    </source>
</evidence>
<name>A0A0B3VS02_9FIRM</name>
<dbReference type="InterPro" id="IPR019897">
    <property type="entry name" value="RidA_CS"/>
</dbReference>
<dbReference type="SUPFAM" id="SSF55298">
    <property type="entry name" value="YjgF-like"/>
    <property type="match status" value="1"/>
</dbReference>
<dbReference type="InterPro" id="IPR006175">
    <property type="entry name" value="YjgF/YER057c/UK114"/>
</dbReference>
<evidence type="ECO:0000313" key="2">
    <source>
        <dbReference type="EMBL" id="KHS55588.1"/>
    </source>
</evidence>
<dbReference type="PROSITE" id="PS01094">
    <property type="entry name" value="UPF0076"/>
    <property type="match status" value="1"/>
</dbReference>
<dbReference type="CDD" id="cd06150">
    <property type="entry name" value="YjgF_YER057c_UK114_like_2"/>
    <property type="match status" value="1"/>
</dbReference>
<organism evidence="2 3">
    <name type="scientific">Terrisporobacter othiniensis</name>
    <dbReference type="NCBI Taxonomy" id="1577792"/>
    <lineage>
        <taxon>Bacteria</taxon>
        <taxon>Bacillati</taxon>
        <taxon>Bacillota</taxon>
        <taxon>Clostridia</taxon>
        <taxon>Peptostreptococcales</taxon>
        <taxon>Peptostreptococcaceae</taxon>
        <taxon>Terrisporobacter</taxon>
    </lineage>
</organism>
<sequence length="115" mass="12688">MSIQRFEGNGRMSNVVINNGVMYLSGQVCAEGDIKEQTAGVLAKIEDLLNKYGSDKENILSITIYLKDIIKDFADMNSVYDAWTVDGHEPARACVEAKMAREQLLVEMSVVAAVK</sequence>
<evidence type="ECO:0000313" key="3">
    <source>
        <dbReference type="Proteomes" id="UP000031189"/>
    </source>
</evidence>
<dbReference type="Pfam" id="PF01042">
    <property type="entry name" value="Ribonuc_L-PSP"/>
    <property type="match status" value="1"/>
</dbReference>
<dbReference type="OrthoDB" id="9803101at2"/>
<proteinExistence type="inferred from homology"/>
<keyword evidence="3" id="KW-1185">Reference proteome</keyword>
<dbReference type="EMBL" id="JWHR01000161">
    <property type="protein sequence ID" value="KHS55588.1"/>
    <property type="molecule type" value="Genomic_DNA"/>
</dbReference>
<protein>
    <submittedName>
        <fullName evidence="2">Endoribonuclease</fullName>
    </submittedName>
</protein>
<comment type="similarity">
    <text evidence="1">Belongs to the RutC family.</text>
</comment>
<dbReference type="PANTHER" id="PTHR47328">
    <property type="match status" value="1"/>
</dbReference>
<dbReference type="InterPro" id="IPR035709">
    <property type="entry name" value="YoaB-like"/>
</dbReference>